<dbReference type="EMBL" id="WBZB01000073">
    <property type="protein sequence ID" value="KAB3524852.1"/>
    <property type="molecule type" value="Genomic_DNA"/>
</dbReference>
<sequence>MLKSLKAYLKENIDNHVTIKPLGDKNKFPVFLKDIYNLYEMIILDTTCILLEILDENPSINMIQKHIKRIEELTNQQIVFYYKKITRYRRKSLIENRIPFVIGDGQMFLPFLGLYLKNAPQYLEEEVKTFSASTQLAYLYFLYHKDVVTNTTEFAKKIGFTVMTASRALNDLYNAKLLTYTIGGKTGRSKEYQRITDPEYFKKGREYIKSPVRKVVYVNREPEGALIAGLDALADLSMINPPSHPVRAISSEKLNKLEIEMIKNKDIINDDKLVELEIWDYEPTQITDKNHVDIMSLYASLKEEKDERIEQALEEVLRGEIWYMD</sequence>
<comment type="caution">
    <text evidence="1">The sequence shown here is derived from an EMBL/GenBank/DDBJ whole genome shotgun (WGS) entry which is preliminary data.</text>
</comment>
<dbReference type="InterPro" id="IPR036390">
    <property type="entry name" value="WH_DNA-bd_sf"/>
</dbReference>
<dbReference type="RefSeq" id="WP_151867285.1">
    <property type="nucleotide sequence ID" value="NZ_WBZB01000073.1"/>
</dbReference>
<name>A0A833HL16_9FIRM</name>
<accession>A0A833HL16</accession>
<proteinExistence type="predicted"/>
<dbReference type="Proteomes" id="UP000465601">
    <property type="component" value="Unassembled WGS sequence"/>
</dbReference>
<protein>
    <recommendedName>
        <fullName evidence="3">MarR family transcriptional regulator</fullName>
    </recommendedName>
</protein>
<dbReference type="SUPFAM" id="SSF46785">
    <property type="entry name" value="Winged helix' DNA-binding domain"/>
    <property type="match status" value="1"/>
</dbReference>
<evidence type="ECO:0000313" key="2">
    <source>
        <dbReference type="Proteomes" id="UP000465601"/>
    </source>
</evidence>
<keyword evidence="2" id="KW-1185">Reference proteome</keyword>
<reference evidence="1 2" key="1">
    <citation type="submission" date="2019-10" db="EMBL/GenBank/DDBJ databases">
        <title>Alkaliphilus serpentinus sp. nov. and Alkaliphilus pronyensis sp. nov., two novel anaerobic alkaliphilic species isolated from the serpentinized-hosted hydrothermal field of the Prony Bay (New Caledonia).</title>
        <authorList>
            <person name="Postec A."/>
        </authorList>
    </citation>
    <scope>NUCLEOTIDE SEQUENCE [LARGE SCALE GENOMIC DNA]</scope>
    <source>
        <strain evidence="1 2">LacT</strain>
    </source>
</reference>
<dbReference type="OrthoDB" id="2004745at2"/>
<dbReference type="AlphaFoldDB" id="A0A833HL16"/>
<organism evidence="1 2">
    <name type="scientific">Alkaliphilus serpentinus</name>
    <dbReference type="NCBI Taxonomy" id="1482731"/>
    <lineage>
        <taxon>Bacteria</taxon>
        <taxon>Bacillati</taxon>
        <taxon>Bacillota</taxon>
        <taxon>Clostridia</taxon>
        <taxon>Peptostreptococcales</taxon>
        <taxon>Natronincolaceae</taxon>
        <taxon>Alkaliphilus</taxon>
    </lineage>
</organism>
<evidence type="ECO:0000313" key="1">
    <source>
        <dbReference type="EMBL" id="KAB3524852.1"/>
    </source>
</evidence>
<gene>
    <name evidence="1" type="ORF">F8153_15635</name>
</gene>
<evidence type="ECO:0008006" key="3">
    <source>
        <dbReference type="Google" id="ProtNLM"/>
    </source>
</evidence>